<reference evidence="2" key="2">
    <citation type="journal article" date="2018" name="Mol. Plant Microbe Interact.">
        <title>Genome sequence resources for the wheat stripe rust pathogen (Puccinia striiformis f. sp. tritici) and the barley stripe rust pathogen (Puccinia striiformis f. sp. hordei).</title>
        <authorList>
            <person name="Xia C."/>
            <person name="Wang M."/>
            <person name="Yin C."/>
            <person name="Cornejo O.E."/>
            <person name="Hulbert S.H."/>
            <person name="Chen X."/>
        </authorList>
    </citation>
    <scope>NUCLEOTIDE SEQUENCE [LARGE SCALE GENOMIC DNA]</scope>
    <source>
        <strain evidence="2">93-210</strain>
    </source>
</reference>
<gene>
    <name evidence="1" type="ORF">MJO28_009271</name>
</gene>
<comment type="caution">
    <text evidence="1">The sequence shown here is derived from an EMBL/GenBank/DDBJ whole genome shotgun (WGS) entry which is preliminary data.</text>
</comment>
<evidence type="ECO:0000313" key="1">
    <source>
        <dbReference type="EMBL" id="KAI7947363.1"/>
    </source>
</evidence>
<proteinExistence type="predicted"/>
<keyword evidence="2" id="KW-1185">Reference proteome</keyword>
<accession>A0ACC0E732</accession>
<dbReference type="Proteomes" id="UP001060170">
    <property type="component" value="Chromosome 9"/>
</dbReference>
<sequence length="412" mass="46725">MISLQGASMTSQALVDFVKNLPLSVNPYEATAEKIKQETRIAEPALWGLILRRITAFNFFVLCGQAIAVLWLRKKANKLHFFRRNKLGLIHVEMLNELVLLMFLFSLLAFIDLITQELAEKDVIRFSSKLVLQILFLWILCIETAMNVTSLGARARNGASIRLSPPVCFALNGILVALMFTPGALLLWVSVDGANALRAIEHSSRKIIALLLQSAPTYRPENYSYLSVLEIAKPIVAISPNIKRFAYDLRFMLYLFLVQHSLIAVIYFPLFIIVLRSLRRQISPMELPEKRFVGDHTTKKRNAIDKVRKRIIKHACLVYLQEILYCPPVLYLLFAPTRKVSQFSDPRWILVEQVGVHGPTAIIGNIILAFLIQNAWEIHKKHLKLVVAAAEIYPQLVPEGGKSHRVFESSCS</sequence>
<organism evidence="1 2">
    <name type="scientific">Puccinia striiformis f. sp. tritici</name>
    <dbReference type="NCBI Taxonomy" id="168172"/>
    <lineage>
        <taxon>Eukaryota</taxon>
        <taxon>Fungi</taxon>
        <taxon>Dikarya</taxon>
        <taxon>Basidiomycota</taxon>
        <taxon>Pucciniomycotina</taxon>
        <taxon>Pucciniomycetes</taxon>
        <taxon>Pucciniales</taxon>
        <taxon>Pucciniaceae</taxon>
        <taxon>Puccinia</taxon>
    </lineage>
</organism>
<reference evidence="2" key="1">
    <citation type="journal article" date="2018" name="BMC Genomics">
        <title>Genomic insights into host adaptation between the wheat stripe rust pathogen (Puccinia striiformis f. sp. tritici) and the barley stripe rust pathogen (Puccinia striiformis f. sp. hordei).</title>
        <authorList>
            <person name="Xia C."/>
            <person name="Wang M."/>
            <person name="Yin C."/>
            <person name="Cornejo O.E."/>
            <person name="Hulbert S.H."/>
            <person name="Chen X."/>
        </authorList>
    </citation>
    <scope>NUCLEOTIDE SEQUENCE [LARGE SCALE GENOMIC DNA]</scope>
    <source>
        <strain evidence="2">93-210</strain>
    </source>
</reference>
<reference evidence="1 2" key="3">
    <citation type="journal article" date="2022" name="Microbiol. Spectr.">
        <title>Folding features and dynamics of 3D genome architecture in plant fungal pathogens.</title>
        <authorList>
            <person name="Xia C."/>
        </authorList>
    </citation>
    <scope>NUCLEOTIDE SEQUENCE [LARGE SCALE GENOMIC DNA]</scope>
    <source>
        <strain evidence="1 2">93-210</strain>
    </source>
</reference>
<dbReference type="EMBL" id="CM045873">
    <property type="protein sequence ID" value="KAI7947363.1"/>
    <property type="molecule type" value="Genomic_DNA"/>
</dbReference>
<evidence type="ECO:0000313" key="2">
    <source>
        <dbReference type="Proteomes" id="UP001060170"/>
    </source>
</evidence>
<name>A0ACC0E732_9BASI</name>
<protein>
    <submittedName>
        <fullName evidence="1">Uncharacterized protein</fullName>
    </submittedName>
</protein>